<dbReference type="InterPro" id="IPR029058">
    <property type="entry name" value="AB_hydrolase_fold"/>
</dbReference>
<evidence type="ECO:0008006" key="4">
    <source>
        <dbReference type="Google" id="ProtNLM"/>
    </source>
</evidence>
<gene>
    <name evidence="2" type="ORF">CPLU01_13650</name>
</gene>
<evidence type="ECO:0000256" key="1">
    <source>
        <dbReference type="ARBA" id="ARBA00022969"/>
    </source>
</evidence>
<dbReference type="Gene3D" id="3.40.198.10">
    <property type="entry name" value="Delta-endotoxin CytB-like"/>
    <property type="match status" value="1"/>
</dbReference>
<name>A0A8H6N2K0_9PEZI</name>
<dbReference type="Pfam" id="PF01338">
    <property type="entry name" value="Bac_thur_toxin"/>
    <property type="match status" value="1"/>
</dbReference>
<comment type="caution">
    <text evidence="2">The sequence shown here is derived from an EMBL/GenBank/DDBJ whole genome shotgun (WGS) entry which is preliminary data.</text>
</comment>
<dbReference type="SUPFAM" id="SSF53474">
    <property type="entry name" value="alpha/beta-Hydrolases"/>
    <property type="match status" value="1"/>
</dbReference>
<dbReference type="InterPro" id="IPR001615">
    <property type="entry name" value="Endotoxin_CytB"/>
</dbReference>
<accession>A0A8H6N2K0</accession>
<sequence>MAVQDHDLEQYLADERFSRVFTYPGDSTDEHSKPICISYADYGHNGTESSQVEKVFLYFGPLLGSRMLFILKDSLAKEYGVRIIHADRPGFGETPDVVADERLAFWRKATFALLQHLQIRHVHLGAQSAGTIYALDFILHYPEMLYPENAYLAIGAPWVHPSHSRIWHMSITHALPNSLLGQVDKLVSLFSVVSAPVSDTSFGLTSAFGRWFGAQPSGENAATTAPNPEAAFAEALGYKVADFIYARPIHGISQESILLLQKAEGASGWADWGDYDTLVPLLRRALAEKNRRLMVDCFFSQTDSMIGDPGTAGPEWFTSCWGQDGKDDDVIQFSSRVIDGADHDSIWGTEFGVARDVFDLSNPLQTISLKFVARTSAPVKLDAFSKLPHALVPASIEVAKYARAYVNSRPTKTSSKAHAGDDLVFNKFKSTTIAPSESTVQIMAERIVKFLFDVLSVSMQEGDIRALISTIEATFINLKEKSSNGFLDFNNSNDGHNSSWEYRIQPAFPIPDKPEYFYSLVTTIKLGAPMRLIAFRQEYHKTDFYRL</sequence>
<dbReference type="Gene3D" id="3.40.50.1820">
    <property type="entry name" value="alpha/beta hydrolase"/>
    <property type="match status" value="1"/>
</dbReference>
<dbReference type="GO" id="GO:0030435">
    <property type="term" value="P:sporulation resulting in formation of a cellular spore"/>
    <property type="evidence" value="ECO:0007669"/>
    <property type="project" value="UniProtKB-KW"/>
</dbReference>
<proteinExistence type="predicted"/>
<reference evidence="2" key="1">
    <citation type="journal article" date="2020" name="Phytopathology">
        <title>Genome Sequence Resources of Colletotrichum truncatum, C. plurivorum, C. musicola, and C. sojae: Four Species Pathogenic to Soybean (Glycine max).</title>
        <authorList>
            <person name="Rogerio F."/>
            <person name="Boufleur T.R."/>
            <person name="Ciampi-Guillardi M."/>
            <person name="Sukno S.A."/>
            <person name="Thon M.R."/>
            <person name="Massola Junior N.S."/>
            <person name="Baroncelli R."/>
        </authorList>
    </citation>
    <scope>NUCLEOTIDE SEQUENCE</scope>
    <source>
        <strain evidence="2">LFN00145</strain>
    </source>
</reference>
<organism evidence="2 3">
    <name type="scientific">Colletotrichum plurivorum</name>
    <dbReference type="NCBI Taxonomy" id="2175906"/>
    <lineage>
        <taxon>Eukaryota</taxon>
        <taxon>Fungi</taxon>
        <taxon>Dikarya</taxon>
        <taxon>Ascomycota</taxon>
        <taxon>Pezizomycotina</taxon>
        <taxon>Sordariomycetes</taxon>
        <taxon>Hypocreomycetidae</taxon>
        <taxon>Glomerellales</taxon>
        <taxon>Glomerellaceae</taxon>
        <taxon>Colletotrichum</taxon>
        <taxon>Colletotrichum orchidearum species complex</taxon>
    </lineage>
</organism>
<dbReference type="InterPro" id="IPR035918">
    <property type="entry name" value="CytB_endotoxin-like_sf"/>
</dbReference>
<protein>
    <recommendedName>
        <fullName evidence="4">AB hydrolase-1 domain-containing protein</fullName>
    </recommendedName>
</protein>
<dbReference type="Proteomes" id="UP000654918">
    <property type="component" value="Unassembled WGS sequence"/>
</dbReference>
<keyword evidence="1" id="KW-0749">Sporulation</keyword>
<dbReference type="SUPFAM" id="SSF55676">
    <property type="entry name" value="CytB endotoxin-like"/>
    <property type="match status" value="1"/>
</dbReference>
<evidence type="ECO:0000313" key="2">
    <source>
        <dbReference type="EMBL" id="KAF6817203.1"/>
    </source>
</evidence>
<evidence type="ECO:0000313" key="3">
    <source>
        <dbReference type="Proteomes" id="UP000654918"/>
    </source>
</evidence>
<dbReference type="GO" id="GO:0005576">
    <property type="term" value="C:extracellular region"/>
    <property type="evidence" value="ECO:0007669"/>
    <property type="project" value="InterPro"/>
</dbReference>
<keyword evidence="3" id="KW-1185">Reference proteome</keyword>
<dbReference type="EMBL" id="WIGO01000322">
    <property type="protein sequence ID" value="KAF6817203.1"/>
    <property type="molecule type" value="Genomic_DNA"/>
</dbReference>
<dbReference type="AlphaFoldDB" id="A0A8H6N2K0"/>